<evidence type="ECO:0000313" key="1">
    <source>
        <dbReference type="EMBL" id="QKG80887.1"/>
    </source>
</evidence>
<sequence length="122" mass="14533">MFEKDSIFIYCTSNQNYKSIFTNYIEIKSPKHTVKLKDRRFNVGLKFEEFSSLLPEIYNRYNDYIKTSKTKIKNSIYISVPLIIETKEIEVPFYYCQGLKFEIKNNKVISILIDFRSDGDLD</sequence>
<evidence type="ECO:0000313" key="2">
    <source>
        <dbReference type="Proteomes" id="UP000500961"/>
    </source>
</evidence>
<keyword evidence="2" id="KW-1185">Reference proteome</keyword>
<dbReference type="KEGG" id="ttz:FHG85_11645"/>
<proteinExistence type="predicted"/>
<dbReference type="Proteomes" id="UP000500961">
    <property type="component" value="Chromosome"/>
</dbReference>
<gene>
    <name evidence="1" type="ORF">FHG85_11645</name>
</gene>
<accession>A0A7D3XFH9</accession>
<name>A0A7D3XFH9_9BACT</name>
<dbReference type="AlphaFoldDB" id="A0A7D3XFH9"/>
<reference evidence="1 2" key="1">
    <citation type="submission" date="2019-07" db="EMBL/GenBank/DDBJ databases">
        <title>Thalassofilum flectens gen. nov., sp. nov., a novel moderate thermophilic anaerobe from a shallow sea hot spring in Kunashir Island (Russia), representing a new family in the order Bacteroidales, and proposal of Thalassofilacea fam. nov.</title>
        <authorList>
            <person name="Kochetkova T.V."/>
            <person name="Podosokorskaya O.A."/>
            <person name="Novikov A."/>
            <person name="Elcheninov A.G."/>
            <person name="Toshchakov S.V."/>
            <person name="Kublanov I.V."/>
        </authorList>
    </citation>
    <scope>NUCLEOTIDE SEQUENCE [LARGE SCALE GENOMIC DNA]</scope>
    <source>
        <strain evidence="1 2">38-H</strain>
    </source>
</reference>
<dbReference type="RefSeq" id="WP_173076084.1">
    <property type="nucleotide sequence ID" value="NZ_CP041345.1"/>
</dbReference>
<organism evidence="1 2">
    <name type="scientific">Tenuifilum thalassicum</name>
    <dbReference type="NCBI Taxonomy" id="2590900"/>
    <lineage>
        <taxon>Bacteria</taxon>
        <taxon>Pseudomonadati</taxon>
        <taxon>Bacteroidota</taxon>
        <taxon>Bacteroidia</taxon>
        <taxon>Bacteroidales</taxon>
        <taxon>Tenuifilaceae</taxon>
        <taxon>Tenuifilum</taxon>
    </lineage>
</organism>
<dbReference type="EMBL" id="CP041345">
    <property type="protein sequence ID" value="QKG80887.1"/>
    <property type="molecule type" value="Genomic_DNA"/>
</dbReference>
<protein>
    <submittedName>
        <fullName evidence="1">Uncharacterized protein</fullName>
    </submittedName>
</protein>